<feature type="transmembrane region" description="Helical" evidence="7">
    <location>
        <begin position="91"/>
        <end position="111"/>
    </location>
</feature>
<evidence type="ECO:0000256" key="3">
    <source>
        <dbReference type="ARBA" id="ARBA00022692"/>
    </source>
</evidence>
<feature type="domain" description="Major facilitator superfamily (MFS) profile" evidence="8">
    <location>
        <begin position="51"/>
        <end position="462"/>
    </location>
</feature>
<dbReference type="Pfam" id="PF07690">
    <property type="entry name" value="MFS_1"/>
    <property type="match status" value="1"/>
</dbReference>
<sequence length="501" mass="54927">MNEKEKPAQAQHAVPRLQAVDSAWEYLEAHRGIVHNEADIRTLSRKVDWRILPLMFCCTLMQALDKFSLNYAAVMGLKKDLLLKGNDFTNVATAFFVAYLIAEVPNVYFLQKVPAAKWLGANVILWGITTACLAATHNYGTLLAARILIGCFEATTGPSLMIISSQWYTKREQAPRFSLWWLGNGLAQVLGALISFGFQHVQNSSLAGWRIMFIALGSVTVLVGVATVLFLPDTPMKARFFSDEEKISLLKYVSVNKTGIENRIFRPTEVWEAVRDVQIWLLCLCVVLLSCSSGVITSYSATLIETIGFSPKEAALLNMPAGVVAMVSVLVAGFGIRHAGNRWAWIACCSIPGITGAALMSFLPHHDKVGTLVGIWLVSAITATLPMIYHLATANVSGYTKRAFVTAMVTGSFSIGNIIGPQTFQARDAPDYRPAKISVLATQAGDALVICLLALYYVWENRRRDAAAKNDNGGNTVDIHDDVEAWAGLTDKNNANFRYVI</sequence>
<comment type="similarity">
    <text evidence="6">Belongs to the major facilitator superfamily. Allantoate permease family.</text>
</comment>
<dbReference type="PROSITE" id="PS50850">
    <property type="entry name" value="MFS"/>
    <property type="match status" value="1"/>
</dbReference>
<evidence type="ECO:0000256" key="5">
    <source>
        <dbReference type="ARBA" id="ARBA00023136"/>
    </source>
</evidence>
<proteinExistence type="inferred from homology"/>
<comment type="subcellular location">
    <subcellularLocation>
        <location evidence="1">Membrane</location>
        <topology evidence="1">Multi-pass membrane protein</topology>
    </subcellularLocation>
</comment>
<feature type="transmembrane region" description="Helical" evidence="7">
    <location>
        <begin position="369"/>
        <end position="391"/>
    </location>
</feature>
<dbReference type="Gene3D" id="1.20.1250.20">
    <property type="entry name" value="MFS general substrate transporter like domains"/>
    <property type="match status" value="2"/>
</dbReference>
<dbReference type="InterPro" id="IPR036259">
    <property type="entry name" value="MFS_trans_sf"/>
</dbReference>
<reference evidence="9 10" key="1">
    <citation type="journal article" date="2016" name="Nat. Commun.">
        <title>Ectomycorrhizal ecology is imprinted in the genome of the dominant symbiotic fungus Cenococcum geophilum.</title>
        <authorList>
            <consortium name="DOE Joint Genome Institute"/>
            <person name="Peter M."/>
            <person name="Kohler A."/>
            <person name="Ohm R.A."/>
            <person name="Kuo A."/>
            <person name="Krutzmann J."/>
            <person name="Morin E."/>
            <person name="Arend M."/>
            <person name="Barry K.W."/>
            <person name="Binder M."/>
            <person name="Choi C."/>
            <person name="Clum A."/>
            <person name="Copeland A."/>
            <person name="Grisel N."/>
            <person name="Haridas S."/>
            <person name="Kipfer T."/>
            <person name="LaButti K."/>
            <person name="Lindquist E."/>
            <person name="Lipzen A."/>
            <person name="Maire R."/>
            <person name="Meier B."/>
            <person name="Mihaltcheva S."/>
            <person name="Molinier V."/>
            <person name="Murat C."/>
            <person name="Poggeler S."/>
            <person name="Quandt C.A."/>
            <person name="Sperisen C."/>
            <person name="Tritt A."/>
            <person name="Tisserant E."/>
            <person name="Crous P.W."/>
            <person name="Henrissat B."/>
            <person name="Nehls U."/>
            <person name="Egli S."/>
            <person name="Spatafora J.W."/>
            <person name="Grigoriev I.V."/>
            <person name="Martin F.M."/>
        </authorList>
    </citation>
    <scope>NUCLEOTIDE SEQUENCE [LARGE SCALE GENOMIC DNA]</scope>
    <source>
        <strain evidence="9 10">CBS 459.81</strain>
    </source>
</reference>
<evidence type="ECO:0000313" key="10">
    <source>
        <dbReference type="Proteomes" id="UP000250266"/>
    </source>
</evidence>
<dbReference type="OrthoDB" id="6730379at2759"/>
<gene>
    <name evidence="9" type="ORF">K432DRAFT_364091</name>
</gene>
<feature type="transmembrane region" description="Helical" evidence="7">
    <location>
        <begin position="279"/>
        <end position="302"/>
    </location>
</feature>
<evidence type="ECO:0000256" key="1">
    <source>
        <dbReference type="ARBA" id="ARBA00004141"/>
    </source>
</evidence>
<feature type="transmembrane region" description="Helical" evidence="7">
    <location>
        <begin position="314"/>
        <end position="336"/>
    </location>
</feature>
<dbReference type="GO" id="GO:0016020">
    <property type="term" value="C:membrane"/>
    <property type="evidence" value="ECO:0007669"/>
    <property type="project" value="UniProtKB-SubCell"/>
</dbReference>
<feature type="transmembrane region" description="Helical" evidence="7">
    <location>
        <begin position="403"/>
        <end position="420"/>
    </location>
</feature>
<evidence type="ECO:0000256" key="2">
    <source>
        <dbReference type="ARBA" id="ARBA00022448"/>
    </source>
</evidence>
<evidence type="ECO:0000259" key="8">
    <source>
        <dbReference type="PROSITE" id="PS50850"/>
    </source>
</evidence>
<dbReference type="PANTHER" id="PTHR43791">
    <property type="entry name" value="PERMEASE-RELATED"/>
    <property type="match status" value="1"/>
</dbReference>
<dbReference type="AlphaFoldDB" id="A0A8E2J961"/>
<organism evidence="9 10">
    <name type="scientific">Lepidopterella palustris CBS 459.81</name>
    <dbReference type="NCBI Taxonomy" id="1314670"/>
    <lineage>
        <taxon>Eukaryota</taxon>
        <taxon>Fungi</taxon>
        <taxon>Dikarya</taxon>
        <taxon>Ascomycota</taxon>
        <taxon>Pezizomycotina</taxon>
        <taxon>Dothideomycetes</taxon>
        <taxon>Pleosporomycetidae</taxon>
        <taxon>Mytilinidiales</taxon>
        <taxon>Argynnaceae</taxon>
        <taxon>Lepidopterella</taxon>
    </lineage>
</organism>
<dbReference type="SUPFAM" id="SSF103473">
    <property type="entry name" value="MFS general substrate transporter"/>
    <property type="match status" value="1"/>
</dbReference>
<dbReference type="InterPro" id="IPR020846">
    <property type="entry name" value="MFS_dom"/>
</dbReference>
<keyword evidence="4 7" id="KW-1133">Transmembrane helix</keyword>
<evidence type="ECO:0000256" key="4">
    <source>
        <dbReference type="ARBA" id="ARBA00022989"/>
    </source>
</evidence>
<feature type="transmembrane region" description="Helical" evidence="7">
    <location>
        <begin position="118"/>
        <end position="137"/>
    </location>
</feature>
<feature type="transmembrane region" description="Helical" evidence="7">
    <location>
        <begin position="177"/>
        <end position="198"/>
    </location>
</feature>
<dbReference type="PANTHER" id="PTHR43791:SF40">
    <property type="entry name" value="THIAMINE PATHWAY TRANSPORTER THI73"/>
    <property type="match status" value="1"/>
</dbReference>
<dbReference type="Proteomes" id="UP000250266">
    <property type="component" value="Unassembled WGS sequence"/>
</dbReference>
<keyword evidence="2" id="KW-0813">Transport</keyword>
<keyword evidence="10" id="KW-1185">Reference proteome</keyword>
<evidence type="ECO:0000313" key="9">
    <source>
        <dbReference type="EMBL" id="OCK74039.1"/>
    </source>
</evidence>
<keyword evidence="5 7" id="KW-0472">Membrane</keyword>
<feature type="transmembrane region" description="Helical" evidence="7">
    <location>
        <begin position="143"/>
        <end position="165"/>
    </location>
</feature>
<protein>
    <submittedName>
        <fullName evidence="9">Permease of the major facilitator superfamily</fullName>
    </submittedName>
</protein>
<name>A0A8E2J961_9PEZI</name>
<dbReference type="InterPro" id="IPR011701">
    <property type="entry name" value="MFS"/>
</dbReference>
<feature type="transmembrane region" description="Helical" evidence="7">
    <location>
        <begin position="343"/>
        <end position="363"/>
    </location>
</feature>
<feature type="transmembrane region" description="Helical" evidence="7">
    <location>
        <begin position="51"/>
        <end position="71"/>
    </location>
</feature>
<dbReference type="GO" id="GO:0022857">
    <property type="term" value="F:transmembrane transporter activity"/>
    <property type="evidence" value="ECO:0007669"/>
    <property type="project" value="InterPro"/>
</dbReference>
<keyword evidence="3 7" id="KW-0812">Transmembrane</keyword>
<accession>A0A8E2J961</accession>
<feature type="transmembrane region" description="Helical" evidence="7">
    <location>
        <begin position="440"/>
        <end position="459"/>
    </location>
</feature>
<evidence type="ECO:0000256" key="6">
    <source>
        <dbReference type="ARBA" id="ARBA00037968"/>
    </source>
</evidence>
<dbReference type="EMBL" id="KV745577">
    <property type="protein sequence ID" value="OCK74039.1"/>
    <property type="molecule type" value="Genomic_DNA"/>
</dbReference>
<dbReference type="FunFam" id="1.20.1250.20:FF:000064">
    <property type="entry name" value="MFS allantoate transporter"/>
    <property type="match status" value="1"/>
</dbReference>
<feature type="transmembrane region" description="Helical" evidence="7">
    <location>
        <begin position="210"/>
        <end position="231"/>
    </location>
</feature>
<evidence type="ECO:0000256" key="7">
    <source>
        <dbReference type="SAM" id="Phobius"/>
    </source>
</evidence>